<dbReference type="AlphaFoldDB" id="A0A8H6ISP6"/>
<organism evidence="2 3">
    <name type="scientific">Colletotrichum sojae</name>
    <dbReference type="NCBI Taxonomy" id="2175907"/>
    <lineage>
        <taxon>Eukaryota</taxon>
        <taxon>Fungi</taxon>
        <taxon>Dikarya</taxon>
        <taxon>Ascomycota</taxon>
        <taxon>Pezizomycotina</taxon>
        <taxon>Sordariomycetes</taxon>
        <taxon>Hypocreomycetidae</taxon>
        <taxon>Glomerellales</taxon>
        <taxon>Glomerellaceae</taxon>
        <taxon>Colletotrichum</taxon>
        <taxon>Colletotrichum orchidearum species complex</taxon>
    </lineage>
</organism>
<evidence type="ECO:0000256" key="1">
    <source>
        <dbReference type="SAM" id="MobiDB-lite"/>
    </source>
</evidence>
<protein>
    <submittedName>
        <fullName evidence="2">Uncharacterized protein</fullName>
    </submittedName>
</protein>
<proteinExistence type="predicted"/>
<dbReference type="EMBL" id="WIGN01000392">
    <property type="protein sequence ID" value="KAF6795356.1"/>
    <property type="molecule type" value="Genomic_DNA"/>
</dbReference>
<feature type="compositionally biased region" description="Basic and acidic residues" evidence="1">
    <location>
        <begin position="16"/>
        <end position="27"/>
    </location>
</feature>
<keyword evidence="3" id="KW-1185">Reference proteome</keyword>
<evidence type="ECO:0000313" key="2">
    <source>
        <dbReference type="EMBL" id="KAF6795356.1"/>
    </source>
</evidence>
<sequence>MGESDGMEGTNEEQVQEQRQELRNEWTDGRQLEICIDGEDGSGDGTVHSPVRCRLSFDGADVRRNPDPSFFLGSFPPLPAEGEPEFPSDLLGQALHCRRPAPARDGDGDGDGDSNTATTWARA</sequence>
<comment type="caution">
    <text evidence="2">The sequence shown here is derived from an EMBL/GenBank/DDBJ whole genome shotgun (WGS) entry which is preliminary data.</text>
</comment>
<gene>
    <name evidence="2" type="ORF">CSOJ01_13480</name>
</gene>
<name>A0A8H6ISP6_9PEZI</name>
<dbReference type="Proteomes" id="UP000652219">
    <property type="component" value="Unassembled WGS sequence"/>
</dbReference>
<evidence type="ECO:0000313" key="3">
    <source>
        <dbReference type="Proteomes" id="UP000652219"/>
    </source>
</evidence>
<feature type="compositionally biased region" description="Polar residues" evidence="1">
    <location>
        <begin position="114"/>
        <end position="123"/>
    </location>
</feature>
<reference evidence="2 3" key="1">
    <citation type="journal article" date="2020" name="Phytopathology">
        <title>Genome Sequence Resources of Colletotrichum truncatum, C. plurivorum, C. musicola, and C. sojae: Four Species Pathogenic to Soybean (Glycine max).</title>
        <authorList>
            <person name="Rogerio F."/>
            <person name="Boufleur T.R."/>
            <person name="Ciampi-Guillardi M."/>
            <person name="Sukno S.A."/>
            <person name="Thon M.R."/>
            <person name="Massola Junior N.S."/>
            <person name="Baroncelli R."/>
        </authorList>
    </citation>
    <scope>NUCLEOTIDE SEQUENCE [LARGE SCALE GENOMIC DNA]</scope>
    <source>
        <strain evidence="2 3">LFN0009</strain>
    </source>
</reference>
<feature type="region of interest" description="Disordered" evidence="1">
    <location>
        <begin position="97"/>
        <end position="123"/>
    </location>
</feature>
<accession>A0A8H6ISP6</accession>
<feature type="region of interest" description="Disordered" evidence="1">
    <location>
        <begin position="1"/>
        <end position="27"/>
    </location>
</feature>